<dbReference type="InterPro" id="IPR042171">
    <property type="entry name" value="Acyl-CoA_hotdog"/>
</dbReference>
<keyword evidence="2" id="KW-1185">Reference proteome</keyword>
<dbReference type="PANTHER" id="PTHR38110:SF1">
    <property type="entry name" value="THIOESTERASE DOMAIN-CONTAINING PROTEIN"/>
    <property type="match status" value="1"/>
</dbReference>
<protein>
    <recommendedName>
        <fullName evidence="3">Thioesterase domain-containing protein</fullName>
    </recommendedName>
</protein>
<evidence type="ECO:0000313" key="1">
    <source>
        <dbReference type="EMBL" id="KLO14787.1"/>
    </source>
</evidence>
<gene>
    <name evidence="1" type="ORF">SCHPADRAFT_902928</name>
</gene>
<proteinExistence type="predicted"/>
<dbReference type="InParanoid" id="A0A0H2RT40"/>
<dbReference type="STRING" id="27342.A0A0H2RT40"/>
<evidence type="ECO:0000313" key="2">
    <source>
        <dbReference type="Proteomes" id="UP000053477"/>
    </source>
</evidence>
<name>A0A0H2RT40_9AGAM</name>
<reference evidence="1 2" key="1">
    <citation type="submission" date="2015-04" db="EMBL/GenBank/DDBJ databases">
        <title>Complete genome sequence of Schizopora paradoxa KUC8140, a cosmopolitan wood degrader in East Asia.</title>
        <authorList>
            <consortium name="DOE Joint Genome Institute"/>
            <person name="Min B."/>
            <person name="Park H."/>
            <person name="Jang Y."/>
            <person name="Kim J.-J."/>
            <person name="Kim K.H."/>
            <person name="Pangilinan J."/>
            <person name="Lipzen A."/>
            <person name="Riley R."/>
            <person name="Grigoriev I.V."/>
            <person name="Spatafora J.W."/>
            <person name="Choi I.-G."/>
        </authorList>
    </citation>
    <scope>NUCLEOTIDE SEQUENCE [LARGE SCALE GENOMIC DNA]</scope>
    <source>
        <strain evidence="1 2">KUC8140</strain>
    </source>
</reference>
<dbReference type="EMBL" id="KQ085938">
    <property type="protein sequence ID" value="KLO14787.1"/>
    <property type="molecule type" value="Genomic_DNA"/>
</dbReference>
<dbReference type="Gene3D" id="2.40.160.210">
    <property type="entry name" value="Acyl-CoA thioesterase, double hotdog domain"/>
    <property type="match status" value="1"/>
</dbReference>
<dbReference type="OrthoDB" id="2532955at2759"/>
<accession>A0A0H2RT40</accession>
<dbReference type="AlphaFoldDB" id="A0A0H2RT40"/>
<dbReference type="InterPro" id="IPR052389">
    <property type="entry name" value="Sec_Metab_Biosynth-Assoc"/>
</dbReference>
<organism evidence="1 2">
    <name type="scientific">Schizopora paradoxa</name>
    <dbReference type="NCBI Taxonomy" id="27342"/>
    <lineage>
        <taxon>Eukaryota</taxon>
        <taxon>Fungi</taxon>
        <taxon>Dikarya</taxon>
        <taxon>Basidiomycota</taxon>
        <taxon>Agaricomycotina</taxon>
        <taxon>Agaricomycetes</taxon>
        <taxon>Hymenochaetales</taxon>
        <taxon>Schizoporaceae</taxon>
        <taxon>Schizopora</taxon>
    </lineage>
</organism>
<sequence length="354" mass="39284">MAPLGEALHVVYLGDREGAGASSKTSVYRGTVDSEWVIGAVPQGGYVLGLILESCIHYQQRMRNEHLDPIHISAHYLRSTAAFASNDAKDGNGSESEKVPATFEVTVRTVKVGKGFTNLAAELVQGDNVNVMAHLIFGNLSTTNSTTVPTVTLLPPSPNAHIIPLQTHPLDAPEYITNRPARFLKYTEMFEDDVIVSRNKNDNNTRSECLNERPGLEWGAWLKMPREEKDGLRSSMIPFLADSFKNLPQILPKEERKGLGASWFPTMQLSIEFKAPLPRRGDRRYSANTVGLYSIGRFMQDPSGRHDSYVEVWTAPGDASKPGSNWREEQRCLAISSQMALTIPLEANFKRSKL</sequence>
<dbReference type="PANTHER" id="PTHR38110">
    <property type="entry name" value="CHROMOSOME 23, WHOLE GENOME SHOTGUN SEQUENCE"/>
    <property type="match status" value="1"/>
</dbReference>
<evidence type="ECO:0008006" key="3">
    <source>
        <dbReference type="Google" id="ProtNLM"/>
    </source>
</evidence>
<dbReference type="Proteomes" id="UP000053477">
    <property type="component" value="Unassembled WGS sequence"/>
</dbReference>